<reference evidence="2 3" key="1">
    <citation type="submission" date="2019-07" db="EMBL/GenBank/DDBJ databases">
        <title>De Novo Assembly of kiwifruit Actinidia rufa.</title>
        <authorList>
            <person name="Sugita-Konishi S."/>
            <person name="Sato K."/>
            <person name="Mori E."/>
            <person name="Abe Y."/>
            <person name="Kisaki G."/>
            <person name="Hamano K."/>
            <person name="Suezawa K."/>
            <person name="Otani M."/>
            <person name="Fukuda T."/>
            <person name="Manabe T."/>
            <person name="Gomi K."/>
            <person name="Tabuchi M."/>
            <person name="Akimitsu K."/>
            <person name="Kataoka I."/>
        </authorList>
    </citation>
    <scope>NUCLEOTIDE SEQUENCE [LARGE SCALE GENOMIC DNA]</scope>
    <source>
        <strain evidence="3">cv. Fuchu</strain>
    </source>
</reference>
<gene>
    <name evidence="2" type="ORF">Acr_06g0004570</name>
</gene>
<feature type="coiled-coil region" evidence="1">
    <location>
        <begin position="11"/>
        <end position="66"/>
    </location>
</feature>
<evidence type="ECO:0000313" key="3">
    <source>
        <dbReference type="Proteomes" id="UP000585474"/>
    </source>
</evidence>
<accession>A0A7J0ESI7</accession>
<name>A0A7J0ESI7_9ERIC</name>
<keyword evidence="3" id="KW-1185">Reference proteome</keyword>
<evidence type="ECO:0000313" key="2">
    <source>
        <dbReference type="EMBL" id="GFY88517.1"/>
    </source>
</evidence>
<keyword evidence="1" id="KW-0175">Coiled coil</keyword>
<dbReference type="PANTHER" id="PTHR48441">
    <property type="match status" value="1"/>
</dbReference>
<organism evidence="2 3">
    <name type="scientific">Actinidia rufa</name>
    <dbReference type="NCBI Taxonomy" id="165716"/>
    <lineage>
        <taxon>Eukaryota</taxon>
        <taxon>Viridiplantae</taxon>
        <taxon>Streptophyta</taxon>
        <taxon>Embryophyta</taxon>
        <taxon>Tracheophyta</taxon>
        <taxon>Spermatophyta</taxon>
        <taxon>Magnoliopsida</taxon>
        <taxon>eudicotyledons</taxon>
        <taxon>Gunneridae</taxon>
        <taxon>Pentapetalae</taxon>
        <taxon>asterids</taxon>
        <taxon>Ericales</taxon>
        <taxon>Actinidiaceae</taxon>
        <taxon>Actinidia</taxon>
    </lineage>
</organism>
<protein>
    <submittedName>
        <fullName evidence="2">Uncharacterized protein</fullName>
    </submittedName>
</protein>
<dbReference type="PANTHER" id="PTHR48441:SF1">
    <property type="entry name" value="NT-3"/>
    <property type="match status" value="1"/>
</dbReference>
<dbReference type="Proteomes" id="UP000585474">
    <property type="component" value="Unassembled WGS sequence"/>
</dbReference>
<proteinExistence type="predicted"/>
<dbReference type="EMBL" id="BJWL01000006">
    <property type="protein sequence ID" value="GFY88517.1"/>
    <property type="molecule type" value="Genomic_DNA"/>
</dbReference>
<dbReference type="AlphaFoldDB" id="A0A7J0ESI7"/>
<evidence type="ECO:0000256" key="1">
    <source>
        <dbReference type="SAM" id="Coils"/>
    </source>
</evidence>
<comment type="caution">
    <text evidence="2">The sequence shown here is derived from an EMBL/GenBank/DDBJ whole genome shotgun (WGS) entry which is preliminary data.</text>
</comment>
<sequence length="102" mass="11799">MSLLGPIVDDTNLLDDQRQELEGRISQLNEDIAEHNESRERELPLVQDVEAKVKELHQTIAGLNNHQVSLKASIRKMKDKAKEMDEKVWFLLFNTTHFALAY</sequence>
<dbReference type="OrthoDB" id="1748245at2759"/>